<feature type="transmembrane region" description="Helical" evidence="11">
    <location>
        <begin position="252"/>
        <end position="272"/>
    </location>
</feature>
<dbReference type="InterPro" id="IPR008250">
    <property type="entry name" value="ATPase_P-typ_transduc_dom_A_sf"/>
</dbReference>
<comment type="catalytic activity">
    <reaction evidence="10">
        <text>ATP + H2O = ADP + phosphate + H(+)</text>
        <dbReference type="Rhea" id="RHEA:13065"/>
        <dbReference type="ChEBI" id="CHEBI:15377"/>
        <dbReference type="ChEBI" id="CHEBI:15378"/>
        <dbReference type="ChEBI" id="CHEBI:30616"/>
        <dbReference type="ChEBI" id="CHEBI:43474"/>
        <dbReference type="ChEBI" id="CHEBI:456216"/>
    </reaction>
</comment>
<dbReference type="Pfam" id="PF13246">
    <property type="entry name" value="Cation_ATPase"/>
    <property type="match status" value="1"/>
</dbReference>
<feature type="transmembrane region" description="Helical" evidence="11">
    <location>
        <begin position="62"/>
        <end position="81"/>
    </location>
</feature>
<keyword evidence="9 11" id="KW-0472">Membrane</keyword>
<dbReference type="Pfam" id="PF00690">
    <property type="entry name" value="Cation_ATPase_N"/>
    <property type="match status" value="1"/>
</dbReference>
<dbReference type="InterPro" id="IPR059000">
    <property type="entry name" value="ATPase_P-type_domA"/>
</dbReference>
<name>A0ABT1LTR4_9MICC</name>
<dbReference type="Gene3D" id="3.40.1110.10">
    <property type="entry name" value="Calcium-transporting ATPase, cytoplasmic domain N"/>
    <property type="match status" value="1"/>
</dbReference>
<dbReference type="SMART" id="SM00831">
    <property type="entry name" value="Cation_ATPase_N"/>
    <property type="match status" value="1"/>
</dbReference>
<evidence type="ECO:0000259" key="12">
    <source>
        <dbReference type="SMART" id="SM00831"/>
    </source>
</evidence>
<dbReference type="InterPro" id="IPR036412">
    <property type="entry name" value="HAD-like_sf"/>
</dbReference>
<dbReference type="InterPro" id="IPR023299">
    <property type="entry name" value="ATPase_P-typ_cyto_dom_N"/>
</dbReference>
<dbReference type="SFLD" id="SFLDG00002">
    <property type="entry name" value="C1.7:_P-type_atpase_like"/>
    <property type="match status" value="1"/>
</dbReference>
<comment type="subcellular location">
    <subcellularLocation>
        <location evidence="1">Cell membrane</location>
        <topology evidence="1">Multi-pass membrane protein</topology>
    </subcellularLocation>
</comment>
<feature type="transmembrane region" description="Helical" evidence="11">
    <location>
        <begin position="846"/>
        <end position="863"/>
    </location>
</feature>
<dbReference type="SUPFAM" id="SSF81660">
    <property type="entry name" value="Metal cation-transporting ATPase, ATP-binding domain N"/>
    <property type="match status" value="1"/>
</dbReference>
<keyword evidence="8 11" id="KW-1133">Transmembrane helix</keyword>
<feature type="domain" description="Cation-transporting P-type ATPase N-terminal" evidence="12">
    <location>
        <begin position="9"/>
        <end position="83"/>
    </location>
</feature>
<dbReference type="SUPFAM" id="SSF81665">
    <property type="entry name" value="Calcium ATPase, transmembrane domain M"/>
    <property type="match status" value="1"/>
</dbReference>
<feature type="transmembrane region" description="Helical" evidence="11">
    <location>
        <begin position="87"/>
        <end position="104"/>
    </location>
</feature>
<feature type="transmembrane region" description="Helical" evidence="11">
    <location>
        <begin position="706"/>
        <end position="727"/>
    </location>
</feature>
<organism evidence="13 14">
    <name type="scientific">Pseudarthrobacter humi</name>
    <dbReference type="NCBI Taxonomy" id="2952523"/>
    <lineage>
        <taxon>Bacteria</taxon>
        <taxon>Bacillati</taxon>
        <taxon>Actinomycetota</taxon>
        <taxon>Actinomycetes</taxon>
        <taxon>Micrococcales</taxon>
        <taxon>Micrococcaceae</taxon>
        <taxon>Pseudarthrobacter</taxon>
    </lineage>
</organism>
<protein>
    <submittedName>
        <fullName evidence="13">Cation-translocating P-type ATPase</fullName>
    </submittedName>
</protein>
<evidence type="ECO:0000256" key="4">
    <source>
        <dbReference type="ARBA" id="ARBA00022741"/>
    </source>
</evidence>
<feature type="transmembrane region" description="Helical" evidence="11">
    <location>
        <begin position="278"/>
        <end position="303"/>
    </location>
</feature>
<dbReference type="Gene3D" id="2.70.150.10">
    <property type="entry name" value="Calcium-transporting ATPase, cytoplasmic transduction domain A"/>
    <property type="match status" value="1"/>
</dbReference>
<keyword evidence="7" id="KW-1278">Translocase</keyword>
<dbReference type="Pfam" id="PF00122">
    <property type="entry name" value="E1-E2_ATPase"/>
    <property type="match status" value="1"/>
</dbReference>
<dbReference type="Pfam" id="PF00689">
    <property type="entry name" value="Cation_ATPase_C"/>
    <property type="match status" value="1"/>
</dbReference>
<dbReference type="SUPFAM" id="SSF56784">
    <property type="entry name" value="HAD-like"/>
    <property type="match status" value="1"/>
</dbReference>
<evidence type="ECO:0000313" key="14">
    <source>
        <dbReference type="Proteomes" id="UP001524318"/>
    </source>
</evidence>
<feature type="transmembrane region" description="Helical" evidence="11">
    <location>
        <begin position="774"/>
        <end position="795"/>
    </location>
</feature>
<keyword evidence="2 11" id="KW-0812">Transmembrane</keyword>
<keyword evidence="6" id="KW-0460">Magnesium</keyword>
<dbReference type="RefSeq" id="WP_254752921.1">
    <property type="nucleotide sequence ID" value="NZ_JANCLV010000021.1"/>
</dbReference>
<dbReference type="SFLD" id="SFLDS00003">
    <property type="entry name" value="Haloacid_Dehalogenase"/>
    <property type="match status" value="1"/>
</dbReference>
<feature type="transmembrane region" description="Helical" evidence="11">
    <location>
        <begin position="807"/>
        <end position="826"/>
    </location>
</feature>
<dbReference type="PRINTS" id="PR00120">
    <property type="entry name" value="HATPASE"/>
</dbReference>
<keyword evidence="14" id="KW-1185">Reference proteome</keyword>
<evidence type="ECO:0000256" key="1">
    <source>
        <dbReference type="ARBA" id="ARBA00004651"/>
    </source>
</evidence>
<reference evidence="13 14" key="1">
    <citation type="submission" date="2022-06" db="EMBL/GenBank/DDBJ databases">
        <title>Pseudarthrobacter sp. strain RMG13 Genome sequencing and assembly.</title>
        <authorList>
            <person name="Kim I."/>
        </authorList>
    </citation>
    <scope>NUCLEOTIDE SEQUENCE [LARGE SCALE GENOMIC DNA]</scope>
    <source>
        <strain evidence="13 14">RMG13</strain>
    </source>
</reference>
<dbReference type="InterPro" id="IPR018303">
    <property type="entry name" value="ATPase_P-typ_P_site"/>
</dbReference>
<dbReference type="Gene3D" id="3.40.50.1000">
    <property type="entry name" value="HAD superfamily/HAD-like"/>
    <property type="match status" value="1"/>
</dbReference>
<evidence type="ECO:0000256" key="8">
    <source>
        <dbReference type="ARBA" id="ARBA00022989"/>
    </source>
</evidence>
<evidence type="ECO:0000256" key="3">
    <source>
        <dbReference type="ARBA" id="ARBA00022723"/>
    </source>
</evidence>
<keyword evidence="3" id="KW-0479">Metal-binding</keyword>
<evidence type="ECO:0000256" key="9">
    <source>
        <dbReference type="ARBA" id="ARBA00023136"/>
    </source>
</evidence>
<keyword evidence="4" id="KW-0547">Nucleotide-binding</keyword>
<dbReference type="InterPro" id="IPR006068">
    <property type="entry name" value="ATPase_P-typ_cation-transptr_C"/>
</dbReference>
<dbReference type="PROSITE" id="PS00154">
    <property type="entry name" value="ATPASE_E1_E2"/>
    <property type="match status" value="1"/>
</dbReference>
<gene>
    <name evidence="13" type="ORF">NFC73_19355</name>
</gene>
<dbReference type="Gene3D" id="1.20.1110.10">
    <property type="entry name" value="Calcium-transporting ATPase, transmembrane domain"/>
    <property type="match status" value="1"/>
</dbReference>
<evidence type="ECO:0000256" key="11">
    <source>
        <dbReference type="SAM" id="Phobius"/>
    </source>
</evidence>
<keyword evidence="5" id="KW-0067">ATP-binding</keyword>
<evidence type="ECO:0000256" key="6">
    <source>
        <dbReference type="ARBA" id="ARBA00022842"/>
    </source>
</evidence>
<dbReference type="SFLD" id="SFLDF00027">
    <property type="entry name" value="p-type_atpase"/>
    <property type="match status" value="1"/>
</dbReference>
<dbReference type="EMBL" id="JANCLV010000021">
    <property type="protein sequence ID" value="MCP9001868.1"/>
    <property type="molecule type" value="Genomic_DNA"/>
</dbReference>
<evidence type="ECO:0000313" key="13">
    <source>
        <dbReference type="EMBL" id="MCP9001868.1"/>
    </source>
</evidence>
<dbReference type="InterPro" id="IPR044492">
    <property type="entry name" value="P_typ_ATPase_HD_dom"/>
</dbReference>
<comment type="caution">
    <text evidence="13">The sequence shown here is derived from an EMBL/GenBank/DDBJ whole genome shotgun (WGS) entry which is preliminary data.</text>
</comment>
<dbReference type="PANTHER" id="PTHR24093">
    <property type="entry name" value="CATION TRANSPORTING ATPASE"/>
    <property type="match status" value="1"/>
</dbReference>
<dbReference type="PRINTS" id="PR00119">
    <property type="entry name" value="CATATPASE"/>
</dbReference>
<evidence type="ECO:0000256" key="2">
    <source>
        <dbReference type="ARBA" id="ARBA00022692"/>
    </source>
</evidence>
<evidence type="ECO:0000256" key="7">
    <source>
        <dbReference type="ARBA" id="ARBA00022967"/>
    </source>
</evidence>
<dbReference type="SUPFAM" id="SSF81653">
    <property type="entry name" value="Calcium ATPase, transduction domain A"/>
    <property type="match status" value="1"/>
</dbReference>
<dbReference type="PANTHER" id="PTHR24093:SF506">
    <property type="entry name" value="CATION-TRANSPORTING ATPASE PMA1"/>
    <property type="match status" value="1"/>
</dbReference>
<dbReference type="InterPro" id="IPR001757">
    <property type="entry name" value="P_typ_ATPase"/>
</dbReference>
<sequence length="906" mass="96028">MGSGTIEKDWHTRSSSEVAASLDVDPSVGLTAAAVSARQEKFGANVLADEAKVQVWKKVLRLLADKMIVVLIIAAIVSAVVSREWETPVVILVVIVLNTILNYVQESRAESSLAALRTMSVDTSRVRRNGHEEEVSNEELVPGDIVVLEAGDTVPADGRLLEAARLQVAEAALTGESQPVEKTGVTLEDPGLPLGDRTNMLFMSTDVSRGRAVMVVTGTGMYTQIGNIAALLEGAGDEGTPLQRRIGQLTQLLTVVALAVVVVVFVLGLARGQPWSELLITAVSLAVATIPEGLTAVVAFTLAMGASRMARRGAIIKQLSAVETLGSTTHIATDKTGTLTLNEMTVRRLHMMGRSFRITGQGYTTEGKILSGDGEPLPAMSDALVSMALCNDAWIRDGKLVGDPTEGALVALAEKGGIDVDGVRANHPRVAEVPFDSDYKFMATFHEQNFTKGDSTPARFRCFAKGAPGVLLERADSILTAEGILPLTDEDRTAVREDVETMAAEGLRTLMIAGRRLDGELPSDGDELRAAADHLTIYAVVGIVDPPRAEAAEAIATARAAGITVHMITGDHLVTASSIARQLGIPGEAASGAALDDLDDAELNRRAAGFGVLARVAPEHKIRVVKALQQDGNIVAMTGDGVNDAPALKQADIGIAMGITGTDVSKGAAKMILTDDNFATVVSAVEEGRGIYANIIKFVKFQLTTAWGFVLIFLIAGVLGLAGGAPFTALQILWVNIIMDGPPALALGVDPAEPDIMKQKPRPANEPLLTPNRLLRILGLGVVMAAGTTAVLVLAPVLFPESSTDPLLGTTLAFTTFVFFQVFNLLNVRSESGSVFALQTFTNRSIWVALLVVVVLQFLVVSLDELQRFFGTTALSSTQWGLTLLVGSSVLWVEETRKAIVRSRNQ</sequence>
<feature type="transmembrane region" description="Helical" evidence="11">
    <location>
        <begin position="869"/>
        <end position="893"/>
    </location>
</feature>
<dbReference type="InterPro" id="IPR023214">
    <property type="entry name" value="HAD_sf"/>
</dbReference>
<evidence type="ECO:0000256" key="10">
    <source>
        <dbReference type="ARBA" id="ARBA00049360"/>
    </source>
</evidence>
<dbReference type="NCBIfam" id="TIGR01494">
    <property type="entry name" value="ATPase_P-type"/>
    <property type="match status" value="3"/>
</dbReference>
<evidence type="ECO:0000256" key="5">
    <source>
        <dbReference type="ARBA" id="ARBA00022840"/>
    </source>
</evidence>
<dbReference type="InterPro" id="IPR004014">
    <property type="entry name" value="ATPase_P-typ_cation-transptr_N"/>
</dbReference>
<proteinExistence type="predicted"/>
<dbReference type="Proteomes" id="UP001524318">
    <property type="component" value="Unassembled WGS sequence"/>
</dbReference>
<dbReference type="InterPro" id="IPR023298">
    <property type="entry name" value="ATPase_P-typ_TM_dom_sf"/>
</dbReference>
<accession>A0ABT1LTR4</accession>